<dbReference type="GO" id="GO:0004364">
    <property type="term" value="F:glutathione transferase activity"/>
    <property type="evidence" value="ECO:0007669"/>
    <property type="project" value="TreeGrafter"/>
</dbReference>
<evidence type="ECO:0000313" key="7">
    <source>
        <dbReference type="Proteomes" id="UP001355207"/>
    </source>
</evidence>
<dbReference type="GO" id="GO:0004602">
    <property type="term" value="F:glutathione peroxidase activity"/>
    <property type="evidence" value="ECO:0007669"/>
    <property type="project" value="TreeGrafter"/>
</dbReference>
<evidence type="ECO:0000256" key="3">
    <source>
        <dbReference type="ARBA" id="ARBA00022989"/>
    </source>
</evidence>
<dbReference type="InterPro" id="IPR001129">
    <property type="entry name" value="Membr-assoc_MAPEG"/>
</dbReference>
<keyword evidence="2 5" id="KW-0812">Transmembrane</keyword>
<dbReference type="GeneID" id="91091276"/>
<dbReference type="PANTHER" id="PTHR10250:SF26">
    <property type="entry name" value="GLUTATHIONE S-TRANSFERASE 3, MITOCHONDRIAL"/>
    <property type="match status" value="1"/>
</dbReference>
<feature type="transmembrane region" description="Helical" evidence="5">
    <location>
        <begin position="123"/>
        <end position="144"/>
    </location>
</feature>
<dbReference type="GO" id="GO:0016020">
    <property type="term" value="C:membrane"/>
    <property type="evidence" value="ECO:0007669"/>
    <property type="project" value="UniProtKB-SubCell"/>
</dbReference>
<keyword evidence="3 5" id="KW-1133">Transmembrane helix</keyword>
<dbReference type="AlphaFoldDB" id="A0AAX4JMW3"/>
<evidence type="ECO:0000313" key="6">
    <source>
        <dbReference type="EMBL" id="WWC85738.1"/>
    </source>
</evidence>
<evidence type="ECO:0000256" key="2">
    <source>
        <dbReference type="ARBA" id="ARBA00022692"/>
    </source>
</evidence>
<keyword evidence="4 5" id="KW-0472">Membrane</keyword>
<dbReference type="GO" id="GO:0005635">
    <property type="term" value="C:nuclear envelope"/>
    <property type="evidence" value="ECO:0007669"/>
    <property type="project" value="TreeGrafter"/>
</dbReference>
<dbReference type="Gene3D" id="1.20.120.550">
    <property type="entry name" value="Membrane associated eicosanoid/glutathione metabolism-like domain"/>
    <property type="match status" value="1"/>
</dbReference>
<protein>
    <recommendedName>
        <fullName evidence="8">Glutathione S-transferase</fullName>
    </recommendedName>
</protein>
<dbReference type="RefSeq" id="XP_066072501.1">
    <property type="nucleotide sequence ID" value="XM_066216404.1"/>
</dbReference>
<dbReference type="GO" id="GO:0005783">
    <property type="term" value="C:endoplasmic reticulum"/>
    <property type="evidence" value="ECO:0007669"/>
    <property type="project" value="TreeGrafter"/>
</dbReference>
<dbReference type="InterPro" id="IPR023352">
    <property type="entry name" value="MAPEG-like_dom_sf"/>
</dbReference>
<proteinExistence type="predicted"/>
<dbReference type="PANTHER" id="PTHR10250">
    <property type="entry name" value="MICROSOMAL GLUTATHIONE S-TRANSFERASE"/>
    <property type="match status" value="1"/>
</dbReference>
<gene>
    <name evidence="6" type="ORF">L201_000604</name>
</gene>
<accession>A0AAX4JMW3</accession>
<comment type="subcellular location">
    <subcellularLocation>
        <location evidence="1">Membrane</location>
        <topology evidence="1">Multi-pass membrane protein</topology>
    </subcellularLocation>
</comment>
<evidence type="ECO:0000256" key="1">
    <source>
        <dbReference type="ARBA" id="ARBA00004141"/>
    </source>
</evidence>
<feature type="transmembrane region" description="Helical" evidence="5">
    <location>
        <begin position="6"/>
        <end position="27"/>
    </location>
</feature>
<dbReference type="SUPFAM" id="SSF161084">
    <property type="entry name" value="MAPEG domain-like"/>
    <property type="match status" value="1"/>
</dbReference>
<organism evidence="6 7">
    <name type="scientific">Kwoniella dendrophila CBS 6074</name>
    <dbReference type="NCBI Taxonomy" id="1295534"/>
    <lineage>
        <taxon>Eukaryota</taxon>
        <taxon>Fungi</taxon>
        <taxon>Dikarya</taxon>
        <taxon>Basidiomycota</taxon>
        <taxon>Agaricomycotina</taxon>
        <taxon>Tremellomycetes</taxon>
        <taxon>Tremellales</taxon>
        <taxon>Cryptococcaceae</taxon>
        <taxon>Kwoniella</taxon>
    </lineage>
</organism>
<dbReference type="Proteomes" id="UP001355207">
    <property type="component" value="Chromosome 1"/>
</dbReference>
<dbReference type="Pfam" id="PF01124">
    <property type="entry name" value="MAPEG"/>
    <property type="match status" value="1"/>
</dbReference>
<name>A0AAX4JMW3_9TREE</name>
<sequence length="152" mass="16790">MSYTITLPVAFPIVGLPLVAAFALNGYQQHNVMNARKAAGVKYPVLYVSEAEANADPKKMRYNCAQRAHGNTLENIPYVLGLFGFLSLWHPKLATIFFSHWIIGRFSYTAGYSTGNPSGRMSFIYKSQYISLLGLFLGAAYVAVTKSIEVLL</sequence>
<evidence type="ECO:0000256" key="4">
    <source>
        <dbReference type="ARBA" id="ARBA00023136"/>
    </source>
</evidence>
<evidence type="ECO:0008006" key="8">
    <source>
        <dbReference type="Google" id="ProtNLM"/>
    </source>
</evidence>
<reference evidence="6 7" key="1">
    <citation type="submission" date="2024-01" db="EMBL/GenBank/DDBJ databases">
        <title>Comparative genomics of Cryptococcus and Kwoniella reveals pathogenesis evolution and contrasting modes of karyotype evolution via chromosome fusion or intercentromeric recombination.</title>
        <authorList>
            <person name="Coelho M.A."/>
            <person name="David-Palma M."/>
            <person name="Shea T."/>
            <person name="Bowers K."/>
            <person name="McGinley-Smith S."/>
            <person name="Mohammad A.W."/>
            <person name="Gnirke A."/>
            <person name="Yurkov A.M."/>
            <person name="Nowrousian M."/>
            <person name="Sun S."/>
            <person name="Cuomo C.A."/>
            <person name="Heitman J."/>
        </authorList>
    </citation>
    <scope>NUCLEOTIDE SEQUENCE [LARGE SCALE GENOMIC DNA]</scope>
    <source>
        <strain evidence="6 7">CBS 6074</strain>
    </source>
</reference>
<evidence type="ECO:0000256" key="5">
    <source>
        <dbReference type="SAM" id="Phobius"/>
    </source>
</evidence>
<keyword evidence="7" id="KW-1185">Reference proteome</keyword>
<dbReference type="InterPro" id="IPR050997">
    <property type="entry name" value="MAPEG"/>
</dbReference>
<dbReference type="EMBL" id="CP144098">
    <property type="protein sequence ID" value="WWC85738.1"/>
    <property type="molecule type" value="Genomic_DNA"/>
</dbReference>